<proteinExistence type="predicted"/>
<protein>
    <recommendedName>
        <fullName evidence="1">DUF5689 domain-containing protein</fullName>
    </recommendedName>
</protein>
<feature type="domain" description="DUF5689" evidence="1">
    <location>
        <begin position="32"/>
        <end position="245"/>
    </location>
</feature>
<dbReference type="AlphaFoldDB" id="A0A3E1NGF9"/>
<evidence type="ECO:0000313" key="2">
    <source>
        <dbReference type="EMBL" id="RFM27050.1"/>
    </source>
</evidence>
<dbReference type="OrthoDB" id="1111074at2"/>
<dbReference type="Proteomes" id="UP000261284">
    <property type="component" value="Unassembled WGS sequence"/>
</dbReference>
<dbReference type="RefSeq" id="WP_116848357.1">
    <property type="nucleotide sequence ID" value="NZ_QTJU01000006.1"/>
</dbReference>
<reference evidence="2 3" key="1">
    <citation type="submission" date="2018-08" db="EMBL/GenBank/DDBJ databases">
        <title>Chitinophagaceae sp. K23C18032701, a novel bacterium isolated from forest soil.</title>
        <authorList>
            <person name="Wang C."/>
        </authorList>
    </citation>
    <scope>NUCLEOTIDE SEQUENCE [LARGE SCALE GENOMIC DNA]</scope>
    <source>
        <strain evidence="2 3">K23C18032701</strain>
    </source>
</reference>
<gene>
    <name evidence="2" type="ORF">DXN05_16405</name>
</gene>
<dbReference type="EMBL" id="QTJU01000006">
    <property type="protein sequence ID" value="RFM27050.1"/>
    <property type="molecule type" value="Genomic_DNA"/>
</dbReference>
<evidence type="ECO:0000313" key="3">
    <source>
        <dbReference type="Proteomes" id="UP000261284"/>
    </source>
</evidence>
<keyword evidence="3" id="KW-1185">Reference proteome</keyword>
<comment type="caution">
    <text evidence="2">The sequence shown here is derived from an EMBL/GenBank/DDBJ whole genome shotgun (WGS) entry which is preliminary data.</text>
</comment>
<sequence>MKKVILYSFCVLAGLAGGCKKDNYPGAVLSPYIAIYDVRNLYKGSDVTLTPDNMGGAEDITAMVVSDHSGSNLPEGLLVVQDARRLSQLRGISIPLGADAATFVPGDSVTIKVSGAVLKKVNGILEITGIKKEAITRVSSGNSIALNRVPASKILTNPDAYESVLSVIVKGGFDPLPKAGETLAGSKILNDGFGNITLRTDEKAAFAGQAMVANANYTGISFNTTATDSTGVAVPEFRIRTGNDIKLLGTTISVAPVVISGFMSDVKGSDGNYEYVQLLATQDIDFSKTPYAVVVTNNANASTPSGYPSKGWATGDMRTFKFSLTSGKAAKGTFFYVGGSGKTINGSGSTSMASSNWIRAFNYTTTNGDDFGTKTGGLFANSGNASGVAVFNSNIVTVDSEPVDVLFVATGGSLYTASPVPAGYKITNTDFYDKIDPITLKTQPYYQNGSNTLSLSYYTADVGYWNNMAGEYNVTLGKWTKARTQTGIVLSKTSAISEIEGDAATKLKF</sequence>
<dbReference type="InterPro" id="IPR043744">
    <property type="entry name" value="DUF5689"/>
</dbReference>
<dbReference type="Pfam" id="PF18942">
    <property type="entry name" value="DUF5689"/>
    <property type="match status" value="1"/>
</dbReference>
<evidence type="ECO:0000259" key="1">
    <source>
        <dbReference type="Pfam" id="PF18942"/>
    </source>
</evidence>
<dbReference type="PROSITE" id="PS51257">
    <property type="entry name" value="PROKAR_LIPOPROTEIN"/>
    <property type="match status" value="1"/>
</dbReference>
<organism evidence="2 3">
    <name type="scientific">Deminuibacter soli</name>
    <dbReference type="NCBI Taxonomy" id="2291815"/>
    <lineage>
        <taxon>Bacteria</taxon>
        <taxon>Pseudomonadati</taxon>
        <taxon>Bacteroidota</taxon>
        <taxon>Chitinophagia</taxon>
        <taxon>Chitinophagales</taxon>
        <taxon>Chitinophagaceae</taxon>
        <taxon>Deminuibacter</taxon>
    </lineage>
</organism>
<accession>A0A3E1NGF9</accession>
<name>A0A3E1NGF9_9BACT</name>